<dbReference type="GO" id="GO:0006629">
    <property type="term" value="P:lipid metabolic process"/>
    <property type="evidence" value="ECO:0007669"/>
    <property type="project" value="UniProtKB-KW"/>
</dbReference>
<dbReference type="GO" id="GO:0043810">
    <property type="term" value="F:ornithine-acyl [acyl carrier protein] N-acyltransferase activity"/>
    <property type="evidence" value="ECO:0007669"/>
    <property type="project" value="UniProtKB-EC"/>
</dbReference>
<gene>
    <name evidence="11" type="ordered locus">RD1_2656</name>
</gene>
<evidence type="ECO:0000313" key="12">
    <source>
        <dbReference type="Proteomes" id="UP000007029"/>
    </source>
</evidence>
<dbReference type="Proteomes" id="UP000007029">
    <property type="component" value="Chromosome"/>
</dbReference>
<dbReference type="PANTHER" id="PTHR37323:SF1">
    <property type="entry name" value="L-ORNITHINE N(ALPHA)-ACYLTRANSFERASE"/>
    <property type="match status" value="1"/>
</dbReference>
<sequence length="254" mass="28554">MNKTSAPSFETRLASCEEDLRAAQALRYEVFVEELGGGGAMVDHENRLEQDRFDPYFEHLILTDTTKGKVVGVYRLMRQAQARKAGEFYSASEYDLTALVSSGRRILELGRSCLHRDYRGGMALYHLWSGLARYIARHEIEVLFGVASFHGTDPKALAQPLSLLHHRHLAPPKLRVRAREEAYQPMDLIAEKDLDRRAAMVQVPSLIKAYLRLGGFVGEGAFIDHAFNTTDVCLVLDTAQMNQRQARVYQGGGD</sequence>
<dbReference type="STRING" id="375451.RD1_2656"/>
<dbReference type="InterPro" id="IPR016181">
    <property type="entry name" value="Acyl_CoA_acyltransferase"/>
</dbReference>
<organism evidence="11 12">
    <name type="scientific">Roseobacter denitrificans (strain ATCC 33942 / OCh 114)</name>
    <name type="common">Erythrobacter sp. (strain OCh 114)</name>
    <name type="synonym">Roseobacter denitrificans</name>
    <dbReference type="NCBI Taxonomy" id="375451"/>
    <lineage>
        <taxon>Bacteria</taxon>
        <taxon>Pseudomonadati</taxon>
        <taxon>Pseudomonadota</taxon>
        <taxon>Alphaproteobacteria</taxon>
        <taxon>Rhodobacterales</taxon>
        <taxon>Roseobacteraceae</taxon>
        <taxon>Roseobacter</taxon>
    </lineage>
</organism>
<name>Q165Z0_ROSDO</name>
<evidence type="ECO:0000256" key="9">
    <source>
        <dbReference type="ARBA" id="ARBA00045724"/>
    </source>
</evidence>
<dbReference type="InterPro" id="IPR052351">
    <property type="entry name" value="Ornithine_N-alpha-AT"/>
</dbReference>
<dbReference type="OrthoDB" id="9787072at2"/>
<dbReference type="AlphaFoldDB" id="Q165Z0"/>
<dbReference type="EC" id="2.3.2.30" evidence="7"/>
<comment type="catalytic activity">
    <reaction evidence="10">
        <text>a (3R)-hydroxyacyl-[ACP] + L-ornithine = a lyso-ornithine lipid + holo-[ACP] + H(+)</text>
        <dbReference type="Rhea" id="RHEA:20633"/>
        <dbReference type="Rhea" id="RHEA-COMP:9685"/>
        <dbReference type="Rhea" id="RHEA-COMP:9945"/>
        <dbReference type="ChEBI" id="CHEBI:15378"/>
        <dbReference type="ChEBI" id="CHEBI:46911"/>
        <dbReference type="ChEBI" id="CHEBI:64479"/>
        <dbReference type="ChEBI" id="CHEBI:78827"/>
        <dbReference type="ChEBI" id="CHEBI:138482"/>
        <dbReference type="EC" id="2.3.2.30"/>
    </reaction>
    <physiologicalReaction direction="left-to-right" evidence="10">
        <dbReference type="Rhea" id="RHEA:20634"/>
    </physiologicalReaction>
</comment>
<keyword evidence="5" id="KW-0012">Acyltransferase</keyword>
<accession>Q165Z0</accession>
<evidence type="ECO:0000313" key="11">
    <source>
        <dbReference type="EMBL" id="ABG32203.1"/>
    </source>
</evidence>
<evidence type="ECO:0000256" key="1">
    <source>
        <dbReference type="ARBA" id="ARBA00005189"/>
    </source>
</evidence>
<keyword evidence="12" id="KW-1185">Reference proteome</keyword>
<dbReference type="eggNOG" id="COG3176">
    <property type="taxonomic scope" value="Bacteria"/>
</dbReference>
<dbReference type="PANTHER" id="PTHR37323">
    <property type="entry name" value="GCN5-RELATED N-ACETYLTRANSFERASE"/>
    <property type="match status" value="1"/>
</dbReference>
<evidence type="ECO:0000256" key="5">
    <source>
        <dbReference type="ARBA" id="ARBA00023315"/>
    </source>
</evidence>
<dbReference type="KEGG" id="rde:RD1_2656"/>
<proteinExistence type="inferred from homology"/>
<dbReference type="EMBL" id="CP000362">
    <property type="protein sequence ID" value="ABG32203.1"/>
    <property type="molecule type" value="Genomic_DNA"/>
</dbReference>
<comment type="function">
    <text evidence="9">Catalyzes the first step in the biosynthesis of ornithine lipids, which are phosphorus-free membrane lipids. Catalyzes the 3-hydroxyacyl-acyl carrier protein-dependent acylation of ornithine to form lyso-ornithine lipid (LOL).</text>
</comment>
<dbReference type="HOGENOM" id="CLU_058962_1_1_5"/>
<reference evidence="11 12" key="1">
    <citation type="journal article" date="2007" name="J. Bacteriol.">
        <title>The complete genome sequence of Roseobacter denitrificans reveals a mixotrophic rather than photosynthetic metabolism.</title>
        <authorList>
            <person name="Swingley W.D."/>
            <person name="Sadekar S."/>
            <person name="Mastrian S.D."/>
            <person name="Matthies H.J."/>
            <person name="Hao J."/>
            <person name="Ramos H."/>
            <person name="Acharya C.R."/>
            <person name="Conrad A.L."/>
            <person name="Taylor H.L."/>
            <person name="Dejesa L.C."/>
            <person name="Shah M.K."/>
            <person name="O'huallachain M.E."/>
            <person name="Lince M.T."/>
            <person name="Blankenship R.E."/>
            <person name="Beatty J.T."/>
            <person name="Touchman J.W."/>
        </authorList>
    </citation>
    <scope>NUCLEOTIDE SEQUENCE [LARGE SCALE GENOMIC DNA]</scope>
    <source>
        <strain evidence="12">ATCC 33942 / OCh 114</strain>
    </source>
</reference>
<evidence type="ECO:0000256" key="2">
    <source>
        <dbReference type="ARBA" id="ARBA00022516"/>
    </source>
</evidence>
<dbReference type="RefSeq" id="WP_011568820.1">
    <property type="nucleotide sequence ID" value="NC_008209.1"/>
</dbReference>
<evidence type="ECO:0000256" key="3">
    <source>
        <dbReference type="ARBA" id="ARBA00022679"/>
    </source>
</evidence>
<evidence type="ECO:0000256" key="8">
    <source>
        <dbReference type="ARBA" id="ARBA00039866"/>
    </source>
</evidence>
<keyword evidence="3" id="KW-0808">Transferase</keyword>
<evidence type="ECO:0000256" key="6">
    <source>
        <dbReference type="ARBA" id="ARBA00038095"/>
    </source>
</evidence>
<evidence type="ECO:0000256" key="4">
    <source>
        <dbReference type="ARBA" id="ARBA00023098"/>
    </source>
</evidence>
<comment type="similarity">
    <text evidence="6">Belongs to the acetyltransferase family. OlsB subfamily.</text>
</comment>
<evidence type="ECO:0000256" key="10">
    <source>
        <dbReference type="ARBA" id="ARBA00047785"/>
    </source>
</evidence>
<protein>
    <recommendedName>
        <fullName evidence="8">L-ornithine N(alpha)-acyltransferase</fullName>
        <ecNumber evidence="7">2.3.2.30</ecNumber>
    </recommendedName>
</protein>
<keyword evidence="2" id="KW-0444">Lipid biosynthesis</keyword>
<evidence type="ECO:0000256" key="7">
    <source>
        <dbReference type="ARBA" id="ARBA00039058"/>
    </source>
</evidence>
<dbReference type="Pfam" id="PF13444">
    <property type="entry name" value="Acetyltransf_5"/>
    <property type="match status" value="1"/>
</dbReference>
<comment type="pathway">
    <text evidence="1">Lipid metabolism.</text>
</comment>
<dbReference type="Gene3D" id="3.40.630.30">
    <property type="match status" value="1"/>
</dbReference>
<dbReference type="SUPFAM" id="SSF55729">
    <property type="entry name" value="Acyl-CoA N-acyltransferases (Nat)"/>
    <property type="match status" value="1"/>
</dbReference>
<keyword evidence="4" id="KW-0443">Lipid metabolism</keyword>